<dbReference type="Proteomes" id="UP000224567">
    <property type="component" value="Unassembled WGS sequence"/>
</dbReference>
<accession>A0A2G2VRT7</accession>
<keyword evidence="6" id="KW-0677">Repeat</keyword>
<keyword evidence="4" id="KW-0433">Leucine-rich repeat</keyword>
<evidence type="ECO:0008006" key="15">
    <source>
        <dbReference type="Google" id="ProtNLM"/>
    </source>
</evidence>
<dbReference type="SUPFAM" id="SSF52058">
    <property type="entry name" value="L domain-like"/>
    <property type="match status" value="1"/>
</dbReference>
<feature type="region of interest" description="Disordered" evidence="11">
    <location>
        <begin position="118"/>
        <end position="141"/>
    </location>
</feature>
<evidence type="ECO:0000256" key="11">
    <source>
        <dbReference type="SAM" id="MobiDB-lite"/>
    </source>
</evidence>
<keyword evidence="9" id="KW-0675">Receptor</keyword>
<organism evidence="13 14">
    <name type="scientific">Capsicum baccatum</name>
    <name type="common">Peruvian pepper</name>
    <dbReference type="NCBI Taxonomy" id="33114"/>
    <lineage>
        <taxon>Eukaryota</taxon>
        <taxon>Viridiplantae</taxon>
        <taxon>Streptophyta</taxon>
        <taxon>Embryophyta</taxon>
        <taxon>Tracheophyta</taxon>
        <taxon>Spermatophyta</taxon>
        <taxon>Magnoliopsida</taxon>
        <taxon>eudicotyledons</taxon>
        <taxon>Gunneridae</taxon>
        <taxon>Pentapetalae</taxon>
        <taxon>asterids</taxon>
        <taxon>lamiids</taxon>
        <taxon>Solanales</taxon>
        <taxon>Solanaceae</taxon>
        <taxon>Solanoideae</taxon>
        <taxon>Capsiceae</taxon>
        <taxon>Capsicum</taxon>
    </lineage>
</organism>
<evidence type="ECO:0000256" key="3">
    <source>
        <dbReference type="ARBA" id="ARBA00022475"/>
    </source>
</evidence>
<dbReference type="AlphaFoldDB" id="A0A2G2VRT7"/>
<dbReference type="GO" id="GO:0005886">
    <property type="term" value="C:plasma membrane"/>
    <property type="evidence" value="ECO:0007669"/>
    <property type="project" value="UniProtKB-SubCell"/>
</dbReference>
<evidence type="ECO:0000313" key="13">
    <source>
        <dbReference type="EMBL" id="PHT35697.1"/>
    </source>
</evidence>
<evidence type="ECO:0000256" key="7">
    <source>
        <dbReference type="ARBA" id="ARBA00022989"/>
    </source>
</evidence>
<name>A0A2G2VRT7_CAPBA</name>
<keyword evidence="8 12" id="KW-0472">Membrane</keyword>
<dbReference type="PANTHER" id="PTHR27004">
    <property type="entry name" value="RECEPTOR-LIKE PROTEIN 12 ISOFORM X1"/>
    <property type="match status" value="1"/>
</dbReference>
<reference evidence="14" key="2">
    <citation type="journal article" date="2017" name="J. Anim. Genet.">
        <title>Multiple reference genome sequences of hot pepper reveal the massive evolution of plant disease resistance genes by retroduplication.</title>
        <authorList>
            <person name="Kim S."/>
            <person name="Park J."/>
            <person name="Yeom S.-I."/>
            <person name="Kim Y.-M."/>
            <person name="Seo E."/>
            <person name="Kim K.-T."/>
            <person name="Kim M.-S."/>
            <person name="Lee J.M."/>
            <person name="Cheong K."/>
            <person name="Shin H.-S."/>
            <person name="Kim S.-B."/>
            <person name="Han K."/>
            <person name="Lee J."/>
            <person name="Park M."/>
            <person name="Lee H.-A."/>
            <person name="Lee H.-Y."/>
            <person name="Lee Y."/>
            <person name="Oh S."/>
            <person name="Lee J.H."/>
            <person name="Choi E."/>
            <person name="Choi E."/>
            <person name="Lee S.E."/>
            <person name="Jeon J."/>
            <person name="Kim H."/>
            <person name="Choi G."/>
            <person name="Song H."/>
            <person name="Lee J."/>
            <person name="Lee S.-C."/>
            <person name="Kwon J.-K."/>
            <person name="Lee H.-Y."/>
            <person name="Koo N."/>
            <person name="Hong Y."/>
            <person name="Kim R.W."/>
            <person name="Kang W.-H."/>
            <person name="Huh J.H."/>
            <person name="Kang B.-C."/>
            <person name="Yang T.-J."/>
            <person name="Lee Y.-H."/>
            <person name="Bennetzen J.L."/>
            <person name="Choi D."/>
        </authorList>
    </citation>
    <scope>NUCLEOTIDE SEQUENCE [LARGE SCALE GENOMIC DNA]</scope>
    <source>
        <strain evidence="14">cv. PBC81</strain>
    </source>
</reference>
<evidence type="ECO:0000256" key="12">
    <source>
        <dbReference type="SAM" id="Phobius"/>
    </source>
</evidence>
<evidence type="ECO:0000313" key="14">
    <source>
        <dbReference type="Proteomes" id="UP000224567"/>
    </source>
</evidence>
<proteinExistence type="inferred from homology"/>
<protein>
    <recommendedName>
        <fullName evidence="15">Receptor-like protein 12</fullName>
    </recommendedName>
</protein>
<evidence type="ECO:0000256" key="9">
    <source>
        <dbReference type="ARBA" id="ARBA00023170"/>
    </source>
</evidence>
<dbReference type="OrthoDB" id="676979at2759"/>
<comment type="caution">
    <text evidence="13">The sequence shown here is derived from an EMBL/GenBank/DDBJ whole genome shotgun (WGS) entry which is preliminary data.</text>
</comment>
<dbReference type="EMBL" id="MLFT02000010">
    <property type="protein sequence ID" value="PHT35697.1"/>
    <property type="molecule type" value="Genomic_DNA"/>
</dbReference>
<reference evidence="13 14" key="1">
    <citation type="journal article" date="2017" name="Genome Biol.">
        <title>New reference genome sequences of hot pepper reveal the massive evolution of plant disease-resistance genes by retroduplication.</title>
        <authorList>
            <person name="Kim S."/>
            <person name="Park J."/>
            <person name="Yeom S.I."/>
            <person name="Kim Y.M."/>
            <person name="Seo E."/>
            <person name="Kim K.T."/>
            <person name="Kim M.S."/>
            <person name="Lee J.M."/>
            <person name="Cheong K."/>
            <person name="Shin H.S."/>
            <person name="Kim S.B."/>
            <person name="Han K."/>
            <person name="Lee J."/>
            <person name="Park M."/>
            <person name="Lee H.A."/>
            <person name="Lee H.Y."/>
            <person name="Lee Y."/>
            <person name="Oh S."/>
            <person name="Lee J.H."/>
            <person name="Choi E."/>
            <person name="Choi E."/>
            <person name="Lee S.E."/>
            <person name="Jeon J."/>
            <person name="Kim H."/>
            <person name="Choi G."/>
            <person name="Song H."/>
            <person name="Lee J."/>
            <person name="Lee S.C."/>
            <person name="Kwon J.K."/>
            <person name="Lee H.Y."/>
            <person name="Koo N."/>
            <person name="Hong Y."/>
            <person name="Kim R.W."/>
            <person name="Kang W.H."/>
            <person name="Huh J.H."/>
            <person name="Kang B.C."/>
            <person name="Yang T.J."/>
            <person name="Lee Y.H."/>
            <person name="Bennetzen J.L."/>
            <person name="Choi D."/>
        </authorList>
    </citation>
    <scope>NUCLEOTIDE SEQUENCE [LARGE SCALE GENOMIC DNA]</scope>
    <source>
        <strain evidence="14">cv. PBC81</strain>
    </source>
</reference>
<evidence type="ECO:0000256" key="1">
    <source>
        <dbReference type="ARBA" id="ARBA00004251"/>
    </source>
</evidence>
<feature type="transmembrane region" description="Helical" evidence="12">
    <location>
        <begin position="148"/>
        <end position="171"/>
    </location>
</feature>
<dbReference type="PANTHER" id="PTHR27004:SF428">
    <property type="entry name" value="OS01G0160600 PROTEIN"/>
    <property type="match status" value="1"/>
</dbReference>
<keyword evidence="10" id="KW-0325">Glycoprotein</keyword>
<evidence type="ECO:0000256" key="10">
    <source>
        <dbReference type="ARBA" id="ARBA00023180"/>
    </source>
</evidence>
<gene>
    <name evidence="13" type="ORF">CQW23_23397</name>
</gene>
<keyword evidence="5 12" id="KW-0812">Transmembrane</keyword>
<evidence type="ECO:0000256" key="8">
    <source>
        <dbReference type="ARBA" id="ARBA00023136"/>
    </source>
</evidence>
<comment type="subcellular location">
    <subcellularLocation>
        <location evidence="1">Cell membrane</location>
        <topology evidence="1">Single-pass type I membrane protein</topology>
    </subcellularLocation>
</comment>
<evidence type="ECO:0000256" key="4">
    <source>
        <dbReference type="ARBA" id="ARBA00022614"/>
    </source>
</evidence>
<keyword evidence="14" id="KW-1185">Reference proteome</keyword>
<comment type="similarity">
    <text evidence="2">Belongs to the RLP family.</text>
</comment>
<keyword evidence="7 12" id="KW-1133">Transmembrane helix</keyword>
<dbReference type="Gene3D" id="3.80.10.10">
    <property type="entry name" value="Ribonuclease Inhibitor"/>
    <property type="match status" value="1"/>
</dbReference>
<dbReference type="InterPro" id="IPR032675">
    <property type="entry name" value="LRR_dom_sf"/>
</dbReference>
<evidence type="ECO:0000256" key="6">
    <source>
        <dbReference type="ARBA" id="ARBA00022737"/>
    </source>
</evidence>
<keyword evidence="3" id="KW-1003">Cell membrane</keyword>
<evidence type="ECO:0000256" key="2">
    <source>
        <dbReference type="ARBA" id="ARBA00009592"/>
    </source>
</evidence>
<dbReference type="STRING" id="33114.A0A2G2VRT7"/>
<evidence type="ECO:0000256" key="5">
    <source>
        <dbReference type="ARBA" id="ARBA00022692"/>
    </source>
</evidence>
<sequence length="211" mass="24051">MWLGALPKLKVLSLRVNKFHGSIQPSTIETIFPELQIIDLSQNAFSGNLPASLFQHLKGMRTIDPSKEAPRYRGDTYYKDSITVTTKGLDASLKDLNLTLLRAIHTKDDGLRGFPVSKSCGDDQVSDTNDTISGPDDEESDSEFWSDFWKAALMGYGSGLCIGLSILYFMLSTGNPKWLVRIIEDLEHNIMMRRRKKQREQRNNRRRNNHF</sequence>